<organism evidence="5 6">
    <name type="scientific">Dioszegia hungarica</name>
    <dbReference type="NCBI Taxonomy" id="4972"/>
    <lineage>
        <taxon>Eukaryota</taxon>
        <taxon>Fungi</taxon>
        <taxon>Dikarya</taxon>
        <taxon>Basidiomycota</taxon>
        <taxon>Agaricomycotina</taxon>
        <taxon>Tremellomycetes</taxon>
        <taxon>Tremellales</taxon>
        <taxon>Bulleribasidiaceae</taxon>
        <taxon>Dioszegia</taxon>
    </lineage>
</organism>
<evidence type="ECO:0000256" key="1">
    <source>
        <dbReference type="ARBA" id="ARBA00005251"/>
    </source>
</evidence>
<accession>A0AA38LUN6</accession>
<keyword evidence="6" id="KW-1185">Reference proteome</keyword>
<dbReference type="GO" id="GO:0006412">
    <property type="term" value="P:translation"/>
    <property type="evidence" value="ECO:0007669"/>
    <property type="project" value="InterPro"/>
</dbReference>
<gene>
    <name evidence="5" type="ORF">MKK02DRAFT_43513</name>
</gene>
<dbReference type="GeneID" id="77731667"/>
<reference evidence="5" key="1">
    <citation type="journal article" date="2022" name="G3 (Bethesda)">
        <title>High quality genome of the basidiomycete yeast Dioszegia hungarica PDD-24b-2 isolated from cloud water.</title>
        <authorList>
            <person name="Jarrige D."/>
            <person name="Haridas S."/>
            <person name="Bleykasten-Grosshans C."/>
            <person name="Joly M."/>
            <person name="Nadalig T."/>
            <person name="Sancelme M."/>
            <person name="Vuilleumier S."/>
            <person name="Grigoriev I.V."/>
            <person name="Amato P."/>
            <person name="Bringel F."/>
        </authorList>
    </citation>
    <scope>NUCLEOTIDE SEQUENCE</scope>
    <source>
        <strain evidence="5">PDD-24b-2</strain>
    </source>
</reference>
<comment type="similarity">
    <text evidence="1 4">Belongs to the universal ribosomal protein uS9 family.</text>
</comment>
<protein>
    <submittedName>
        <fullName evidence="5">Ribosomal protein S9/S16-domain-containing protein</fullName>
    </submittedName>
</protein>
<dbReference type="InterPro" id="IPR000754">
    <property type="entry name" value="Ribosomal_uS9"/>
</dbReference>
<name>A0AA38LUN6_9TREE</name>
<proteinExistence type="inferred from homology"/>
<evidence type="ECO:0000313" key="5">
    <source>
        <dbReference type="EMBL" id="KAI9637587.1"/>
    </source>
</evidence>
<dbReference type="GO" id="GO:0003735">
    <property type="term" value="F:structural constituent of ribosome"/>
    <property type="evidence" value="ECO:0007669"/>
    <property type="project" value="InterPro"/>
</dbReference>
<keyword evidence="3 4" id="KW-0687">Ribonucleoprotein</keyword>
<dbReference type="Pfam" id="PF00380">
    <property type="entry name" value="Ribosomal_S9"/>
    <property type="match status" value="1"/>
</dbReference>
<dbReference type="PANTHER" id="PTHR21569">
    <property type="entry name" value="RIBOSOMAL PROTEIN S9"/>
    <property type="match status" value="1"/>
</dbReference>
<dbReference type="AlphaFoldDB" id="A0AA38LUN6"/>
<dbReference type="PANTHER" id="PTHR21569:SF1">
    <property type="entry name" value="SMALL RIBOSOMAL SUBUNIT PROTEIN US9M"/>
    <property type="match status" value="1"/>
</dbReference>
<dbReference type="EMBL" id="JAKWFO010000004">
    <property type="protein sequence ID" value="KAI9637587.1"/>
    <property type="molecule type" value="Genomic_DNA"/>
</dbReference>
<sequence length="329" mass="35824">MSIASSSSSLQALRGSLRPSATCRRALNIEFKPFRPVDDAALEPRPPRPSTPTFFTGRPAYHTAISELETALLSAQQSLRSAHIYPLPSTLPTPQPPRAAWHPAPVLSNLLGTQLKTNAHRRILDLLNELHALRHVAALSEQAGVENVLDGVLARYEREERGGVEGGKKAAEVDEWGRAYGMGRRKESSARVWIVPSPSGRRLLDAHSEGEAVATVEEGEGEVQAEILVNHVPIAIHFPKITDRETVLRPLRLSGLIGAFNVFALARGGGTSGQAGAVGLALARALVVMRSETEEVLQRDGALMRDTRMVERKKTGSAKARKKYAWVKR</sequence>
<comment type="caution">
    <text evidence="5">The sequence shown here is derived from an EMBL/GenBank/DDBJ whole genome shotgun (WGS) entry which is preliminary data.</text>
</comment>
<dbReference type="Gene3D" id="3.30.230.10">
    <property type="match status" value="1"/>
</dbReference>
<dbReference type="RefSeq" id="XP_052947364.1">
    <property type="nucleotide sequence ID" value="XM_053092462.1"/>
</dbReference>
<dbReference type="InterPro" id="IPR020574">
    <property type="entry name" value="Ribosomal_uS9_CS"/>
</dbReference>
<dbReference type="Proteomes" id="UP001164286">
    <property type="component" value="Unassembled WGS sequence"/>
</dbReference>
<dbReference type="GO" id="GO:0003723">
    <property type="term" value="F:RNA binding"/>
    <property type="evidence" value="ECO:0007669"/>
    <property type="project" value="TreeGrafter"/>
</dbReference>
<dbReference type="InterPro" id="IPR020568">
    <property type="entry name" value="Ribosomal_Su5_D2-typ_SF"/>
</dbReference>
<dbReference type="SUPFAM" id="SSF54211">
    <property type="entry name" value="Ribosomal protein S5 domain 2-like"/>
    <property type="match status" value="1"/>
</dbReference>
<evidence type="ECO:0000256" key="4">
    <source>
        <dbReference type="RuleBase" id="RU003815"/>
    </source>
</evidence>
<keyword evidence="2 4" id="KW-0689">Ribosomal protein</keyword>
<dbReference type="GO" id="GO:0005763">
    <property type="term" value="C:mitochondrial small ribosomal subunit"/>
    <property type="evidence" value="ECO:0007669"/>
    <property type="project" value="TreeGrafter"/>
</dbReference>
<evidence type="ECO:0000256" key="2">
    <source>
        <dbReference type="ARBA" id="ARBA00022980"/>
    </source>
</evidence>
<dbReference type="PROSITE" id="PS00360">
    <property type="entry name" value="RIBOSOMAL_S9"/>
    <property type="match status" value="1"/>
</dbReference>
<dbReference type="InterPro" id="IPR014721">
    <property type="entry name" value="Ribsml_uS5_D2-typ_fold_subgr"/>
</dbReference>
<evidence type="ECO:0000313" key="6">
    <source>
        <dbReference type="Proteomes" id="UP001164286"/>
    </source>
</evidence>
<evidence type="ECO:0000256" key="3">
    <source>
        <dbReference type="ARBA" id="ARBA00023274"/>
    </source>
</evidence>